<gene>
    <name evidence="13" type="primary">inx2</name>
    <name evidence="12" type="synonym">inx</name>
    <name evidence="13" type="ORF">TNIN_436451</name>
</gene>
<evidence type="ECO:0000256" key="8">
    <source>
        <dbReference type="ARBA" id="ARBA00022989"/>
    </source>
</evidence>
<dbReference type="OrthoDB" id="5867527at2759"/>
<proteinExistence type="inferred from homology"/>
<feature type="transmembrane region" description="Helical" evidence="12">
    <location>
        <begin position="174"/>
        <end position="196"/>
    </location>
</feature>
<evidence type="ECO:0000256" key="5">
    <source>
        <dbReference type="ARBA" id="ARBA00022692"/>
    </source>
</evidence>
<comment type="similarity">
    <text evidence="12">Belongs to the pannexin family.</text>
</comment>
<keyword evidence="8 12" id="KW-1133">Transmembrane helix</keyword>
<dbReference type="AlphaFoldDB" id="A0A8X7CGG6"/>
<evidence type="ECO:0000313" key="13">
    <source>
        <dbReference type="EMBL" id="GFY65706.1"/>
    </source>
</evidence>
<dbReference type="GO" id="GO:0007602">
    <property type="term" value="P:phototransduction"/>
    <property type="evidence" value="ECO:0007669"/>
    <property type="project" value="TreeGrafter"/>
</dbReference>
<evidence type="ECO:0000256" key="11">
    <source>
        <dbReference type="ARBA" id="ARBA00023303"/>
    </source>
</evidence>
<keyword evidence="7" id="KW-0965">Cell junction</keyword>
<dbReference type="InterPro" id="IPR000990">
    <property type="entry name" value="Innexin"/>
</dbReference>
<evidence type="ECO:0000313" key="14">
    <source>
        <dbReference type="Proteomes" id="UP000886998"/>
    </source>
</evidence>
<evidence type="ECO:0000256" key="12">
    <source>
        <dbReference type="RuleBase" id="RU010713"/>
    </source>
</evidence>
<protein>
    <recommendedName>
        <fullName evidence="12">Innexin</fullName>
    </recommendedName>
</protein>
<evidence type="ECO:0000256" key="2">
    <source>
        <dbReference type="ARBA" id="ARBA00004651"/>
    </source>
</evidence>
<evidence type="ECO:0000256" key="6">
    <source>
        <dbReference type="ARBA" id="ARBA00022868"/>
    </source>
</evidence>
<dbReference type="PANTHER" id="PTHR11893">
    <property type="entry name" value="INNEXIN"/>
    <property type="match status" value="1"/>
</dbReference>
<evidence type="ECO:0000256" key="1">
    <source>
        <dbReference type="ARBA" id="ARBA00004610"/>
    </source>
</evidence>
<dbReference type="PANTHER" id="PTHR11893:SF41">
    <property type="entry name" value="INNEXIN INX2"/>
    <property type="match status" value="1"/>
</dbReference>
<evidence type="ECO:0000256" key="4">
    <source>
        <dbReference type="ARBA" id="ARBA00022475"/>
    </source>
</evidence>
<comment type="caution">
    <text evidence="13">The sequence shown here is derived from an EMBL/GenBank/DDBJ whole genome shotgun (WGS) entry which is preliminary data.</text>
</comment>
<dbReference type="GO" id="GO:0034220">
    <property type="term" value="P:monoatomic ion transmembrane transport"/>
    <property type="evidence" value="ECO:0007669"/>
    <property type="project" value="UniProtKB-KW"/>
</dbReference>
<accession>A0A8X7CGG6</accession>
<keyword evidence="9 12" id="KW-0406">Ion transport</keyword>
<dbReference type="EMBL" id="BMAV01015646">
    <property type="protein sequence ID" value="GFY65706.1"/>
    <property type="molecule type" value="Genomic_DNA"/>
</dbReference>
<evidence type="ECO:0000256" key="10">
    <source>
        <dbReference type="ARBA" id="ARBA00023136"/>
    </source>
</evidence>
<evidence type="ECO:0000256" key="7">
    <source>
        <dbReference type="ARBA" id="ARBA00022949"/>
    </source>
</evidence>
<keyword evidence="11 12" id="KW-0407">Ion channel</keyword>
<feature type="transmembrane region" description="Helical" evidence="12">
    <location>
        <begin position="266"/>
        <end position="290"/>
    </location>
</feature>
<dbReference type="GO" id="GO:0005886">
    <property type="term" value="C:plasma membrane"/>
    <property type="evidence" value="ECO:0007669"/>
    <property type="project" value="UniProtKB-SubCell"/>
</dbReference>
<name>A0A8X7CGG6_9ARAC</name>
<keyword evidence="4" id="KW-1003">Cell membrane</keyword>
<dbReference type="GO" id="GO:0005243">
    <property type="term" value="F:gap junction channel activity"/>
    <property type="evidence" value="ECO:0007669"/>
    <property type="project" value="TreeGrafter"/>
</dbReference>
<evidence type="ECO:0000256" key="3">
    <source>
        <dbReference type="ARBA" id="ARBA00022448"/>
    </source>
</evidence>
<keyword evidence="5 12" id="KW-0812">Transmembrane</keyword>
<feature type="transmembrane region" description="Helical" evidence="12">
    <location>
        <begin position="21"/>
        <end position="41"/>
    </location>
</feature>
<sequence>MDVFAGLKNFFRPSTGITDNLAFKLHYKVTVALLIGASILVTSRQYFGDPIDCISRDDIPPRLLDTFCWIHTTFSLPQAWEKRIGDEVPYPGIDKYTAGEQRVYHAYYQWVCFVLFLQALLFYLPRYFWKVMEGGRVKNLILNLNSPILSEEAKDSNRKILVNYLLRNLNYHDLYFVWLAVSELMNFINVVGQIYLVDAFLGGEFTTFGTEVLKFTNWDSAIRYDPMVKVFPRLTKCTFHRYGSSGDVQRHDAMCILPINIINEKIYIFMWFWFVILSVVSALVIAYRVATFFSRRFRFFVTRFHAPLANPNHLETLINKVSIGDWLLFELLAKNLDSLNYKDLVNDFIDSAGWKRKMDMYEDEEC</sequence>
<feature type="transmembrane region" description="Helical" evidence="12">
    <location>
        <begin position="107"/>
        <end position="129"/>
    </location>
</feature>
<dbReference type="Pfam" id="PF00876">
    <property type="entry name" value="Innexin"/>
    <property type="match status" value="1"/>
</dbReference>
<keyword evidence="3 12" id="KW-0813">Transport</keyword>
<dbReference type="PRINTS" id="PR01262">
    <property type="entry name" value="INNEXIN"/>
</dbReference>
<comment type="function">
    <text evidence="12">Structural component of the gap junctions.</text>
</comment>
<keyword evidence="10 12" id="KW-0472">Membrane</keyword>
<dbReference type="PROSITE" id="PS51013">
    <property type="entry name" value="PANNEXIN"/>
    <property type="match status" value="1"/>
</dbReference>
<dbReference type="Proteomes" id="UP000886998">
    <property type="component" value="Unassembled WGS sequence"/>
</dbReference>
<organism evidence="13 14">
    <name type="scientific">Trichonephila inaurata madagascariensis</name>
    <dbReference type="NCBI Taxonomy" id="2747483"/>
    <lineage>
        <taxon>Eukaryota</taxon>
        <taxon>Metazoa</taxon>
        <taxon>Ecdysozoa</taxon>
        <taxon>Arthropoda</taxon>
        <taxon>Chelicerata</taxon>
        <taxon>Arachnida</taxon>
        <taxon>Araneae</taxon>
        <taxon>Araneomorphae</taxon>
        <taxon>Entelegynae</taxon>
        <taxon>Araneoidea</taxon>
        <taxon>Nephilidae</taxon>
        <taxon>Trichonephila</taxon>
        <taxon>Trichonephila inaurata</taxon>
    </lineage>
</organism>
<dbReference type="GO" id="GO:0005921">
    <property type="term" value="C:gap junction"/>
    <property type="evidence" value="ECO:0007669"/>
    <property type="project" value="UniProtKB-SubCell"/>
</dbReference>
<reference evidence="13" key="1">
    <citation type="submission" date="2020-08" db="EMBL/GenBank/DDBJ databases">
        <title>Multicomponent nature underlies the extraordinary mechanical properties of spider dragline silk.</title>
        <authorList>
            <person name="Kono N."/>
            <person name="Nakamura H."/>
            <person name="Mori M."/>
            <person name="Yoshida Y."/>
            <person name="Ohtoshi R."/>
            <person name="Malay A.D."/>
            <person name="Moran D.A.P."/>
            <person name="Tomita M."/>
            <person name="Numata K."/>
            <person name="Arakawa K."/>
        </authorList>
    </citation>
    <scope>NUCLEOTIDE SEQUENCE</scope>
</reference>
<keyword evidence="14" id="KW-1185">Reference proteome</keyword>
<keyword evidence="6" id="KW-0303">Gap junction</keyword>
<comment type="subcellular location">
    <subcellularLocation>
        <location evidence="1">Cell junction</location>
        <location evidence="1">Gap junction</location>
    </subcellularLocation>
    <subcellularLocation>
        <location evidence="2 12">Cell membrane</location>
        <topology evidence="2 12">Multi-pass membrane protein</topology>
    </subcellularLocation>
</comment>
<evidence type="ECO:0000256" key="9">
    <source>
        <dbReference type="ARBA" id="ARBA00023065"/>
    </source>
</evidence>